<dbReference type="GO" id="GO:0051539">
    <property type="term" value="F:4 iron, 4 sulfur cluster binding"/>
    <property type="evidence" value="ECO:0007669"/>
    <property type="project" value="UniProtKB-KW"/>
</dbReference>
<dbReference type="PANTHER" id="PTHR43822">
    <property type="entry name" value="HOMOACONITASE, MITOCHONDRIAL-RELATED"/>
    <property type="match status" value="1"/>
</dbReference>
<comment type="function">
    <text evidence="3">Catalyzes the isomerization between 2-isopropylmalate and 3-isopropylmalate, via the formation of 2-isopropylmaleate.</text>
</comment>
<dbReference type="Proteomes" id="UP000053096">
    <property type="component" value="Unassembled WGS sequence"/>
</dbReference>
<evidence type="ECO:0000256" key="3">
    <source>
        <dbReference type="ARBA" id="ARBA00002695"/>
    </source>
</evidence>
<evidence type="ECO:0000256" key="10">
    <source>
        <dbReference type="ARBA" id="ARBA00022723"/>
    </source>
</evidence>
<evidence type="ECO:0000256" key="4">
    <source>
        <dbReference type="ARBA" id="ARBA00004729"/>
    </source>
</evidence>
<dbReference type="NCBIfam" id="NF004016">
    <property type="entry name" value="PRK05478.1"/>
    <property type="match status" value="1"/>
</dbReference>
<keyword evidence="9" id="KW-0028">Amino-acid biosynthesis</keyword>
<evidence type="ECO:0000256" key="14">
    <source>
        <dbReference type="ARBA" id="ARBA00023304"/>
    </source>
</evidence>
<evidence type="ECO:0000256" key="11">
    <source>
        <dbReference type="ARBA" id="ARBA00023004"/>
    </source>
</evidence>
<dbReference type="GO" id="GO:0003861">
    <property type="term" value="F:3-isopropylmalate dehydratase activity"/>
    <property type="evidence" value="ECO:0007669"/>
    <property type="project" value="UniProtKB-EC"/>
</dbReference>
<dbReference type="PROSITE" id="PS01244">
    <property type="entry name" value="ACONITASE_2"/>
    <property type="match status" value="1"/>
</dbReference>
<evidence type="ECO:0000259" key="15">
    <source>
        <dbReference type="Pfam" id="PF00330"/>
    </source>
</evidence>
<dbReference type="InterPro" id="IPR001030">
    <property type="entry name" value="Acoase/IPM_deHydtase_lsu_aba"/>
</dbReference>
<dbReference type="GO" id="GO:0009098">
    <property type="term" value="P:L-leucine biosynthetic process"/>
    <property type="evidence" value="ECO:0007669"/>
    <property type="project" value="UniProtKB-KW"/>
</dbReference>
<protein>
    <recommendedName>
        <fullName evidence="6">3-isopropylmalate dehydratase</fullName>
        <ecNumber evidence="6">4.2.1.33</ecNumber>
    </recommendedName>
</protein>
<reference evidence="16 19" key="2">
    <citation type="submission" date="2016-07" db="EMBL/GenBank/DDBJ databases">
        <title>Complete genome sequences of Bordetella pseudohinzii.</title>
        <authorList>
            <person name="Spilker T."/>
            <person name="Darrah R."/>
            <person name="LiPuma J.J."/>
        </authorList>
    </citation>
    <scope>NUCLEOTIDE SEQUENCE [LARGE SCALE GENOMIC DNA]</scope>
    <source>
        <strain evidence="16 19">HI4681</strain>
    </source>
</reference>
<organism evidence="17 18">
    <name type="scientific">Bordetella pseudohinzii</name>
    <dbReference type="NCBI Taxonomy" id="1331258"/>
    <lineage>
        <taxon>Bacteria</taxon>
        <taxon>Pseudomonadati</taxon>
        <taxon>Pseudomonadota</taxon>
        <taxon>Betaproteobacteria</taxon>
        <taxon>Burkholderiales</taxon>
        <taxon>Alcaligenaceae</taxon>
        <taxon>Bordetella</taxon>
    </lineage>
</organism>
<dbReference type="InterPro" id="IPR050067">
    <property type="entry name" value="IPM_dehydratase_rel_enz"/>
</dbReference>
<comment type="subunit">
    <text evidence="5">Heterodimer of LeuC and LeuD.</text>
</comment>
<keyword evidence="13 17" id="KW-0456">Lyase</keyword>
<evidence type="ECO:0000256" key="6">
    <source>
        <dbReference type="ARBA" id="ARBA00011998"/>
    </source>
</evidence>
<dbReference type="RefSeq" id="WP_043210973.1">
    <property type="nucleotide sequence ID" value="NZ_CAJGUP010000192.1"/>
</dbReference>
<evidence type="ECO:0000256" key="8">
    <source>
        <dbReference type="ARBA" id="ARBA00022485"/>
    </source>
</evidence>
<evidence type="ECO:0000313" key="18">
    <source>
        <dbReference type="Proteomes" id="UP000053096"/>
    </source>
</evidence>
<accession>A0A0M7HBX1</accession>
<evidence type="ECO:0000313" key="16">
    <source>
        <dbReference type="EMBL" id="ANY16864.1"/>
    </source>
</evidence>
<dbReference type="InterPro" id="IPR015931">
    <property type="entry name" value="Acnase/IPM_dHydase_lsu_aba_1/3"/>
</dbReference>
<dbReference type="PRINTS" id="PR00415">
    <property type="entry name" value="ACONITASE"/>
</dbReference>
<feature type="domain" description="Aconitase/3-isopropylmalate dehydratase large subunit alpha/beta/alpha" evidence="15">
    <location>
        <begin position="8"/>
        <end position="458"/>
    </location>
</feature>
<keyword evidence="12" id="KW-0411">Iron-sulfur</keyword>
<evidence type="ECO:0000313" key="19">
    <source>
        <dbReference type="Proteomes" id="UP000092950"/>
    </source>
</evidence>
<evidence type="ECO:0000256" key="7">
    <source>
        <dbReference type="ARBA" id="ARBA00022430"/>
    </source>
</evidence>
<keyword evidence="7" id="KW-0432">Leucine biosynthesis</keyword>
<evidence type="ECO:0000256" key="9">
    <source>
        <dbReference type="ARBA" id="ARBA00022605"/>
    </source>
</evidence>
<dbReference type="InterPro" id="IPR036008">
    <property type="entry name" value="Aconitase_4Fe-4S_dom"/>
</dbReference>
<dbReference type="Gene3D" id="3.30.499.10">
    <property type="entry name" value="Aconitase, domain 3"/>
    <property type="match status" value="2"/>
</dbReference>
<evidence type="ECO:0000256" key="13">
    <source>
        <dbReference type="ARBA" id="ARBA00023239"/>
    </source>
</evidence>
<dbReference type="KEGG" id="bpdz:BBN53_13830"/>
<reference evidence="17 18" key="1">
    <citation type="submission" date="2015-09" db="EMBL/GenBank/DDBJ databases">
        <authorList>
            <person name="Jackson K.R."/>
            <person name="Lunt B.L."/>
            <person name="Fisher J.N.B."/>
            <person name="Gardner A.V."/>
            <person name="Bailey M.E."/>
            <person name="Deus L.M."/>
            <person name="Earl A.S."/>
            <person name="Gibby P.D."/>
            <person name="Hartmann K.A."/>
            <person name="Liu J.E."/>
            <person name="Manci A.M."/>
            <person name="Nielsen D.A."/>
            <person name="Solomon M.B."/>
            <person name="Breakwell D.P."/>
            <person name="Burnett S.H."/>
            <person name="Grose J.H."/>
        </authorList>
    </citation>
    <scope>NUCLEOTIDE SEQUENCE [LARGE SCALE GENOMIC DNA]</scope>
    <source>
        <strain evidence="17 18">2789STDY5608636</strain>
    </source>
</reference>
<dbReference type="EC" id="4.2.1.33" evidence="6"/>
<proteinExistence type="predicted"/>
<dbReference type="EMBL" id="CYTV01000012">
    <property type="protein sequence ID" value="CUJ06645.1"/>
    <property type="molecule type" value="Genomic_DNA"/>
</dbReference>
<dbReference type="NCBIfam" id="NF009116">
    <property type="entry name" value="PRK12466.1"/>
    <property type="match status" value="1"/>
</dbReference>
<name>A0A0J6C0N6_9BORD</name>
<dbReference type="AlphaFoldDB" id="A0A0J6C0N6"/>
<evidence type="ECO:0000256" key="1">
    <source>
        <dbReference type="ARBA" id="ARBA00000491"/>
    </source>
</evidence>
<evidence type="ECO:0000256" key="5">
    <source>
        <dbReference type="ARBA" id="ARBA00011271"/>
    </source>
</evidence>
<keyword evidence="10" id="KW-0479">Metal-binding</keyword>
<dbReference type="InterPro" id="IPR018136">
    <property type="entry name" value="Aconitase_4Fe-4S_BS"/>
</dbReference>
<dbReference type="PANTHER" id="PTHR43822:SF9">
    <property type="entry name" value="3-ISOPROPYLMALATE DEHYDRATASE"/>
    <property type="match status" value="1"/>
</dbReference>
<sequence>MHAKTLFDKVWEQHVVKVLDGGWALLHIDRVLLHDLSGTASLNALRGRGLPVAQPALAYATPDHAVSSAPGRGPHSYPPGGRLWQDLRARCDEAGIRFFDIGHAGHGIVHVMGPELGLIQPGLTAICGDSHTCTNGALGALAFGVGTSELAHALATQTLRLRKPKTMRLRLVGTRAEGVTAKDIILHAIGELGTGAGTGHAIEYAGPVIEAMEMDERMTMCNLSIEMGARIGMIAPDNRCLDFLRGRPHAPSPLQWPAAAEAWLALRGDAGAVFDRDETLDITALSPTITWGTSPEHVMPIDGRIPDPAACADADDRLARQHALDYMGLAAGTPIAGQRIDRAFIGSCANGRLSDLEAAARVLRGKHVAAHVQAWVVPGSEAVKRAAEAQGLDQVFRAAGFEWREPGCSMCVAANGEVAAPQERVVSTTNRNFVGRQGPRVRTHLASPATVAASALAGVITAAGSL</sequence>
<keyword evidence="19" id="KW-1185">Reference proteome</keyword>
<comment type="cofactor">
    <cofactor evidence="2">
        <name>[4Fe-4S] cluster</name>
        <dbReference type="ChEBI" id="CHEBI:49883"/>
    </cofactor>
</comment>
<keyword evidence="14" id="KW-0100">Branched-chain amino acid biosynthesis</keyword>
<dbReference type="SUPFAM" id="SSF53732">
    <property type="entry name" value="Aconitase iron-sulfur domain"/>
    <property type="match status" value="1"/>
</dbReference>
<keyword evidence="11" id="KW-0408">Iron</keyword>
<evidence type="ECO:0000256" key="2">
    <source>
        <dbReference type="ARBA" id="ARBA00001966"/>
    </source>
</evidence>
<accession>A0A0J6C0N6</accession>
<dbReference type="OrthoDB" id="9802769at2"/>
<evidence type="ECO:0000256" key="12">
    <source>
        <dbReference type="ARBA" id="ARBA00023014"/>
    </source>
</evidence>
<comment type="pathway">
    <text evidence="4">Amino-acid biosynthesis; L-leucine biosynthesis; L-leucine from 3-methyl-2-oxobutanoate: step 2/4.</text>
</comment>
<keyword evidence="8" id="KW-0004">4Fe-4S</keyword>
<comment type="catalytic activity">
    <reaction evidence="1">
        <text>(2R,3S)-3-isopropylmalate = (2S)-2-isopropylmalate</text>
        <dbReference type="Rhea" id="RHEA:32287"/>
        <dbReference type="ChEBI" id="CHEBI:1178"/>
        <dbReference type="ChEBI" id="CHEBI:35121"/>
        <dbReference type="EC" id="4.2.1.33"/>
    </reaction>
</comment>
<dbReference type="Pfam" id="PF00330">
    <property type="entry name" value="Aconitase"/>
    <property type="match status" value="1"/>
</dbReference>
<gene>
    <name evidence="17" type="primary">leuC_4</name>
    <name evidence="16" type="ORF">BBN53_13830</name>
    <name evidence="17" type="ORF">ERS370011_03580</name>
</gene>
<dbReference type="Proteomes" id="UP000092950">
    <property type="component" value="Chromosome"/>
</dbReference>
<evidence type="ECO:0000313" key="17">
    <source>
        <dbReference type="EMBL" id="CUJ06645.1"/>
    </source>
</evidence>
<dbReference type="GO" id="GO:0046872">
    <property type="term" value="F:metal ion binding"/>
    <property type="evidence" value="ECO:0007669"/>
    <property type="project" value="UniProtKB-KW"/>
</dbReference>
<dbReference type="EMBL" id="CP016440">
    <property type="protein sequence ID" value="ANY16864.1"/>
    <property type="molecule type" value="Genomic_DNA"/>
</dbReference>